<accession>A0A8I3WY98</accession>
<reference evidence="1" key="3">
    <citation type="submission" date="2025-09" db="UniProtKB">
        <authorList>
            <consortium name="Ensembl"/>
        </authorList>
    </citation>
    <scope>IDENTIFICATION</scope>
</reference>
<proteinExistence type="predicted"/>
<protein>
    <submittedName>
        <fullName evidence="1">Uncharacterized protein</fullName>
    </submittedName>
</protein>
<organism evidence="1 2">
    <name type="scientific">Callithrix jacchus</name>
    <name type="common">White-tufted-ear marmoset</name>
    <name type="synonym">Simia Jacchus</name>
    <dbReference type="NCBI Taxonomy" id="9483"/>
    <lineage>
        <taxon>Eukaryota</taxon>
        <taxon>Metazoa</taxon>
        <taxon>Chordata</taxon>
        <taxon>Craniata</taxon>
        <taxon>Vertebrata</taxon>
        <taxon>Euteleostomi</taxon>
        <taxon>Mammalia</taxon>
        <taxon>Eutheria</taxon>
        <taxon>Euarchontoglires</taxon>
        <taxon>Primates</taxon>
        <taxon>Haplorrhini</taxon>
        <taxon>Platyrrhini</taxon>
        <taxon>Cebidae</taxon>
        <taxon>Callitrichinae</taxon>
        <taxon>Callithrix</taxon>
        <taxon>Callithrix</taxon>
    </lineage>
</organism>
<evidence type="ECO:0000313" key="1">
    <source>
        <dbReference type="Ensembl" id="ENSCJAP00000091955.1"/>
    </source>
</evidence>
<dbReference type="Proteomes" id="UP000008225">
    <property type="component" value="Chromosome 3"/>
</dbReference>
<name>A0A8I3WY98_CALJA</name>
<dbReference type="GeneTree" id="ENSGT01150000287033"/>
<dbReference type="Ensembl" id="ENSCJAT00000132190.1">
    <property type="protein sequence ID" value="ENSCJAP00000091955.1"/>
    <property type="gene ID" value="ENSCJAG00000084059.1"/>
</dbReference>
<reference evidence="1" key="2">
    <citation type="submission" date="2025-08" db="UniProtKB">
        <authorList>
            <consortium name="Ensembl"/>
        </authorList>
    </citation>
    <scope>IDENTIFICATION</scope>
</reference>
<sequence length="116" mass="12772">LLVFVKYPPGSLRIAVSIGYEECKGRQAWCEACGEIIVHCSLKLLGSSNPPTLASQAAETAGMYQGTELILFFVLFHSPGWSQTPGLKQSSHLGLPKCWDYRCEPLHLVFVLFLSS</sequence>
<reference evidence="1 2" key="1">
    <citation type="submission" date="2009-03" db="EMBL/GenBank/DDBJ databases">
        <authorList>
            <person name="Warren W."/>
            <person name="Ye L."/>
            <person name="Minx P."/>
            <person name="Worley K."/>
            <person name="Gibbs R."/>
            <person name="Wilson R.K."/>
        </authorList>
    </citation>
    <scope>NUCLEOTIDE SEQUENCE [LARGE SCALE GENOMIC DNA]</scope>
</reference>
<dbReference type="AlphaFoldDB" id="A0A8I3WY98"/>
<evidence type="ECO:0000313" key="2">
    <source>
        <dbReference type="Proteomes" id="UP000008225"/>
    </source>
</evidence>
<keyword evidence="2" id="KW-1185">Reference proteome</keyword>